<name>A0A5R9ILG2_9GAMM</name>
<dbReference type="InterPro" id="IPR000421">
    <property type="entry name" value="FA58C"/>
</dbReference>
<comment type="caution">
    <text evidence="4">The sequence shown here is derived from an EMBL/GenBank/DDBJ whole genome shotgun (WGS) entry which is preliminary data.</text>
</comment>
<dbReference type="PROSITE" id="PS50022">
    <property type="entry name" value="FA58C_3"/>
    <property type="match status" value="1"/>
</dbReference>
<evidence type="ECO:0000256" key="2">
    <source>
        <dbReference type="SAM" id="SignalP"/>
    </source>
</evidence>
<dbReference type="OrthoDB" id="1113844at2"/>
<dbReference type="Pfam" id="PF08787">
    <property type="entry name" value="Alginate_lyase2"/>
    <property type="match status" value="1"/>
</dbReference>
<organism evidence="4 5">
    <name type="scientific">Thalassotalea litorea</name>
    <dbReference type="NCBI Taxonomy" id="2020715"/>
    <lineage>
        <taxon>Bacteria</taxon>
        <taxon>Pseudomonadati</taxon>
        <taxon>Pseudomonadota</taxon>
        <taxon>Gammaproteobacteria</taxon>
        <taxon>Alteromonadales</taxon>
        <taxon>Colwelliaceae</taxon>
        <taxon>Thalassotalea</taxon>
    </lineage>
</organism>
<dbReference type="AlphaFoldDB" id="A0A5R9ILG2"/>
<evidence type="ECO:0000313" key="4">
    <source>
        <dbReference type="EMBL" id="TLU64907.1"/>
    </source>
</evidence>
<dbReference type="EMBL" id="VCBC01000009">
    <property type="protein sequence ID" value="TLU64907.1"/>
    <property type="molecule type" value="Genomic_DNA"/>
</dbReference>
<gene>
    <name evidence="4" type="ORF">FE810_10070</name>
</gene>
<keyword evidence="5" id="KW-1185">Reference proteome</keyword>
<dbReference type="Gene3D" id="2.60.120.260">
    <property type="entry name" value="Galactose-binding domain-like"/>
    <property type="match status" value="2"/>
</dbReference>
<feature type="domain" description="F5/8 type C" evidence="3">
    <location>
        <begin position="163"/>
        <end position="306"/>
    </location>
</feature>
<proteinExistence type="predicted"/>
<dbReference type="Pfam" id="PF00754">
    <property type="entry name" value="F5_F8_type_C"/>
    <property type="match status" value="1"/>
</dbReference>
<dbReference type="Proteomes" id="UP000307790">
    <property type="component" value="Unassembled WGS sequence"/>
</dbReference>
<keyword evidence="2" id="KW-0732">Signal</keyword>
<evidence type="ECO:0000313" key="5">
    <source>
        <dbReference type="Proteomes" id="UP000307790"/>
    </source>
</evidence>
<dbReference type="InterPro" id="IPR008979">
    <property type="entry name" value="Galactose-bd-like_sf"/>
</dbReference>
<sequence length="601" mass="63745">MKNYNKSYLSSLLLGSLALGATGLSAHVNAVEIENSGFENNWDGWADTDPSAISSDSYSGNRSAKITGSSGAFEQVVTVTENTNYQLQAFIKGSGAIGAIVGGTTYANSGGSNDFEAVTVSFNSGSATQVTLFGQYSSGEGRFDDFSLTQSSEPTDPGDGGETTPPSGGECNTTGDLVIVGAYDDGSNDGHGPNNTIDGDLGSESRWSSNGSGKQIIFDLGAEATVNAAQIVWFKGNSRVSYFDIDTSLDNNNWDSAIVSGQSSGSSSSYETVNGFNAQARYLRITGYGNSSNTWNSIIEAKILGCDQGDIDGGTNPPVDPPTPPPTTGIDLSDWYLGVPVDNNGDGKSDSISESELVAGYEHPEWFYYAADGGLVFKAPIDAPKTSTNTSYTRSELREMLRRGDESISTQGINKNNWVFSTYSSEDRSNAGGIDGELVSTLKVDHVTTTGDSGQVGRVIVGQIHARNDEPAKLYYRKLPGNSLGSIYLAHEPNGGNDQKYDMIGSNSSSASNPSDGIALGEVFSYSIKVVGHDLTVTIMRDGKPDVVQKVDMSNSGYHNGSDEYNYFKAGVYNQNNTGDADDYVQATFYSIVNTHDGYNH</sequence>
<protein>
    <submittedName>
        <fullName evidence="4">Cyclic nucleotide-binding protein</fullName>
    </submittedName>
</protein>
<dbReference type="InterPro" id="IPR014895">
    <property type="entry name" value="Alginate_lyase_2"/>
</dbReference>
<dbReference type="SUPFAM" id="SSF49899">
    <property type="entry name" value="Concanavalin A-like lectins/glucanases"/>
    <property type="match status" value="1"/>
</dbReference>
<feature type="compositionally biased region" description="Polar residues" evidence="1">
    <location>
        <begin position="164"/>
        <end position="175"/>
    </location>
</feature>
<evidence type="ECO:0000259" key="3">
    <source>
        <dbReference type="PROSITE" id="PS50022"/>
    </source>
</evidence>
<accession>A0A5R9ILG2</accession>
<feature type="chain" id="PRO_5024372355" evidence="2">
    <location>
        <begin position="27"/>
        <end position="601"/>
    </location>
</feature>
<feature type="signal peptide" evidence="2">
    <location>
        <begin position="1"/>
        <end position="26"/>
    </location>
</feature>
<dbReference type="Gene3D" id="2.60.120.200">
    <property type="match status" value="1"/>
</dbReference>
<reference evidence="4 5" key="1">
    <citation type="submission" date="2019-05" db="EMBL/GenBank/DDBJ databases">
        <title>Genome sequences of Thalassotalea litorea 1K03283.</title>
        <authorList>
            <person name="Zhang D."/>
        </authorList>
    </citation>
    <scope>NUCLEOTIDE SEQUENCE [LARGE SCALE GENOMIC DNA]</scope>
    <source>
        <strain evidence="4 5">MCCC 1K03283</strain>
    </source>
</reference>
<feature type="region of interest" description="Disordered" evidence="1">
    <location>
        <begin position="141"/>
        <end position="208"/>
    </location>
</feature>
<dbReference type="InterPro" id="IPR013320">
    <property type="entry name" value="ConA-like_dom_sf"/>
</dbReference>
<dbReference type="SUPFAM" id="SSF49785">
    <property type="entry name" value="Galactose-binding domain-like"/>
    <property type="match status" value="1"/>
</dbReference>
<evidence type="ECO:0000256" key="1">
    <source>
        <dbReference type="SAM" id="MobiDB-lite"/>
    </source>
</evidence>